<organism evidence="1 2">
    <name type="scientific">Pistacia atlantica</name>
    <dbReference type="NCBI Taxonomy" id="434234"/>
    <lineage>
        <taxon>Eukaryota</taxon>
        <taxon>Viridiplantae</taxon>
        <taxon>Streptophyta</taxon>
        <taxon>Embryophyta</taxon>
        <taxon>Tracheophyta</taxon>
        <taxon>Spermatophyta</taxon>
        <taxon>Magnoliopsida</taxon>
        <taxon>eudicotyledons</taxon>
        <taxon>Gunneridae</taxon>
        <taxon>Pentapetalae</taxon>
        <taxon>rosids</taxon>
        <taxon>malvids</taxon>
        <taxon>Sapindales</taxon>
        <taxon>Anacardiaceae</taxon>
        <taxon>Pistacia</taxon>
    </lineage>
</organism>
<sequence>MRCVSVCWSWYGLTQNPYFINLQLSKANNQPPKFMLQSKYKVDVKRLLLLDIEEHKIRKIPFEKMLLPAHFIFHLPALQIMCSCNGLLCIS</sequence>
<name>A0ACC1C2L0_9ROSI</name>
<gene>
    <name evidence="1" type="ORF">Patl1_18938</name>
</gene>
<evidence type="ECO:0000313" key="1">
    <source>
        <dbReference type="EMBL" id="KAJ0106216.1"/>
    </source>
</evidence>
<protein>
    <submittedName>
        <fullName evidence="1">Uncharacterized protein</fullName>
    </submittedName>
</protein>
<comment type="caution">
    <text evidence="1">The sequence shown here is derived from an EMBL/GenBank/DDBJ whole genome shotgun (WGS) entry which is preliminary data.</text>
</comment>
<dbReference type="Proteomes" id="UP001164250">
    <property type="component" value="Chromosome 2"/>
</dbReference>
<reference evidence="2" key="1">
    <citation type="journal article" date="2023" name="G3 (Bethesda)">
        <title>Genome assembly and association tests identify interacting loci associated with vigor, precocity, and sex in interspecific pistachio rootstocks.</title>
        <authorList>
            <person name="Palmer W."/>
            <person name="Jacygrad E."/>
            <person name="Sagayaradj S."/>
            <person name="Cavanaugh K."/>
            <person name="Han R."/>
            <person name="Bertier L."/>
            <person name="Beede B."/>
            <person name="Kafkas S."/>
            <person name="Golino D."/>
            <person name="Preece J."/>
            <person name="Michelmore R."/>
        </authorList>
    </citation>
    <scope>NUCLEOTIDE SEQUENCE [LARGE SCALE GENOMIC DNA]</scope>
</reference>
<dbReference type="EMBL" id="CM047898">
    <property type="protein sequence ID" value="KAJ0106216.1"/>
    <property type="molecule type" value="Genomic_DNA"/>
</dbReference>
<keyword evidence="2" id="KW-1185">Reference proteome</keyword>
<evidence type="ECO:0000313" key="2">
    <source>
        <dbReference type="Proteomes" id="UP001164250"/>
    </source>
</evidence>
<proteinExistence type="predicted"/>
<accession>A0ACC1C2L0</accession>